<evidence type="ECO:0000313" key="1">
    <source>
        <dbReference type="EMBL" id="KAJ0111603.1"/>
    </source>
</evidence>
<evidence type="ECO:0000313" key="2">
    <source>
        <dbReference type="Proteomes" id="UP001164250"/>
    </source>
</evidence>
<protein>
    <submittedName>
        <fullName evidence="1">Uncharacterized protein</fullName>
    </submittedName>
</protein>
<proteinExistence type="predicted"/>
<organism evidence="1 2">
    <name type="scientific">Pistacia atlantica</name>
    <dbReference type="NCBI Taxonomy" id="434234"/>
    <lineage>
        <taxon>Eukaryota</taxon>
        <taxon>Viridiplantae</taxon>
        <taxon>Streptophyta</taxon>
        <taxon>Embryophyta</taxon>
        <taxon>Tracheophyta</taxon>
        <taxon>Spermatophyta</taxon>
        <taxon>Magnoliopsida</taxon>
        <taxon>eudicotyledons</taxon>
        <taxon>Gunneridae</taxon>
        <taxon>Pentapetalae</taxon>
        <taxon>rosids</taxon>
        <taxon>malvids</taxon>
        <taxon>Sapindales</taxon>
        <taxon>Anacardiaceae</taxon>
        <taxon>Pistacia</taxon>
    </lineage>
</organism>
<gene>
    <name evidence="1" type="ORF">Patl1_00518</name>
</gene>
<dbReference type="Proteomes" id="UP001164250">
    <property type="component" value="Chromosome 1"/>
</dbReference>
<dbReference type="EMBL" id="CM047897">
    <property type="protein sequence ID" value="KAJ0111603.1"/>
    <property type="molecule type" value="Genomic_DNA"/>
</dbReference>
<reference evidence="2" key="1">
    <citation type="journal article" date="2023" name="G3 (Bethesda)">
        <title>Genome assembly and association tests identify interacting loci associated with vigor, precocity, and sex in interspecific pistachio rootstocks.</title>
        <authorList>
            <person name="Palmer W."/>
            <person name="Jacygrad E."/>
            <person name="Sagayaradj S."/>
            <person name="Cavanaugh K."/>
            <person name="Han R."/>
            <person name="Bertier L."/>
            <person name="Beede B."/>
            <person name="Kafkas S."/>
            <person name="Golino D."/>
            <person name="Preece J."/>
            <person name="Michelmore R."/>
        </authorList>
    </citation>
    <scope>NUCLEOTIDE SEQUENCE [LARGE SCALE GENOMIC DNA]</scope>
</reference>
<keyword evidence="2" id="KW-1185">Reference proteome</keyword>
<sequence length="113" mass="13230">MANCQQILTSMELDFSIFIGAVKFLVDKPAWREIFVNMPPEHRAFWVPHDFKTSAATLYSMPNCLRILTSMELDFNIFIGVVKFLVDKPAWREIFVNMTPEQRTAWVHHDINN</sequence>
<accession>A0ACC1C7R2</accession>
<name>A0ACC1C7R2_9ROSI</name>
<comment type="caution">
    <text evidence="1">The sequence shown here is derived from an EMBL/GenBank/DDBJ whole genome shotgun (WGS) entry which is preliminary data.</text>
</comment>